<sequence length="205" mass="22627">MAGRSNAATELVRFWLEARHGCLLTESVPVAVPYSQSDLDLVAVQATLSPFALPSGLAIGPRVVVECKDHHDWEPTGREFGKLLKADVAMMGASKFVPRSAVGAVTFSMLREAHFEIARRLFDSDDFDRLFVVHVIDQATLAEVDGFLAAHRIHWTTIPLMVDDLRAWYGAHPRPSGMRHTLVGDLWHLLVGFCGMDIPNTSTPP</sequence>
<gene>
    <name evidence="1" type="ORF">AVDCRST_MAG59-2160</name>
</gene>
<proteinExistence type="predicted"/>
<accession>A0A6J4UTR9</accession>
<evidence type="ECO:0000313" key="1">
    <source>
        <dbReference type="EMBL" id="CAA9556023.1"/>
    </source>
</evidence>
<organism evidence="1">
    <name type="scientific">uncultured Thermomicrobiales bacterium</name>
    <dbReference type="NCBI Taxonomy" id="1645740"/>
    <lineage>
        <taxon>Bacteria</taxon>
        <taxon>Pseudomonadati</taxon>
        <taxon>Thermomicrobiota</taxon>
        <taxon>Thermomicrobia</taxon>
        <taxon>Thermomicrobiales</taxon>
        <taxon>environmental samples</taxon>
    </lineage>
</organism>
<protein>
    <submittedName>
        <fullName evidence="1">Uncharacterized protein</fullName>
    </submittedName>
</protein>
<dbReference type="EMBL" id="CADCWF010000138">
    <property type="protein sequence ID" value="CAA9556023.1"/>
    <property type="molecule type" value="Genomic_DNA"/>
</dbReference>
<reference evidence="1" key="1">
    <citation type="submission" date="2020-02" db="EMBL/GenBank/DDBJ databases">
        <authorList>
            <person name="Meier V. D."/>
        </authorList>
    </citation>
    <scope>NUCLEOTIDE SEQUENCE</scope>
    <source>
        <strain evidence="1">AVDCRST_MAG59</strain>
    </source>
</reference>
<name>A0A6J4UTR9_9BACT</name>
<dbReference type="AlphaFoldDB" id="A0A6J4UTR9"/>